<keyword evidence="12 19" id="KW-0175">Coiled coil</keyword>
<dbReference type="EMBL" id="JFFI01000956">
    <property type="protein sequence ID" value="KXH64539.1"/>
    <property type="molecule type" value="Genomic_DNA"/>
</dbReference>
<evidence type="ECO:0000256" key="9">
    <source>
        <dbReference type="ARBA" id="ARBA00022776"/>
    </source>
</evidence>
<evidence type="ECO:0000256" key="11">
    <source>
        <dbReference type="ARBA" id="ARBA00022838"/>
    </source>
</evidence>
<keyword evidence="22" id="KW-1185">Reference proteome</keyword>
<dbReference type="Pfam" id="PF08657">
    <property type="entry name" value="DASH_Spc34"/>
    <property type="match status" value="2"/>
</dbReference>
<feature type="coiled-coil region" evidence="19">
    <location>
        <begin position="239"/>
        <end position="273"/>
    </location>
</feature>
<evidence type="ECO:0000256" key="17">
    <source>
        <dbReference type="ARBA" id="ARBA00044112"/>
    </source>
</evidence>
<keyword evidence="5" id="KW-0158">Chromosome</keyword>
<dbReference type="AlphaFoldDB" id="A0A135UVY0"/>
<dbReference type="OrthoDB" id="10016597at2759"/>
<reference evidence="21 22" key="1">
    <citation type="submission" date="2014-02" db="EMBL/GenBank/DDBJ databases">
        <title>The genome sequence of Colletotrichum salicis CBS 607.94.</title>
        <authorList>
            <person name="Baroncelli R."/>
            <person name="Thon M.R."/>
        </authorList>
    </citation>
    <scope>NUCLEOTIDE SEQUENCE [LARGE SCALE GENOMIC DNA]</scope>
    <source>
        <strain evidence="21 22">CBS 607.94</strain>
    </source>
</reference>
<evidence type="ECO:0000256" key="1">
    <source>
        <dbReference type="ARBA" id="ARBA00004123"/>
    </source>
</evidence>
<evidence type="ECO:0000313" key="22">
    <source>
        <dbReference type="Proteomes" id="UP000070121"/>
    </source>
</evidence>
<evidence type="ECO:0000256" key="3">
    <source>
        <dbReference type="ARBA" id="ARBA00004629"/>
    </source>
</evidence>
<evidence type="ECO:0000256" key="4">
    <source>
        <dbReference type="ARBA" id="ARBA00008491"/>
    </source>
</evidence>
<keyword evidence="9" id="KW-0498">Mitosis</keyword>
<feature type="compositionally biased region" description="Polar residues" evidence="20">
    <location>
        <begin position="74"/>
        <end position="91"/>
    </location>
</feature>
<dbReference type="GO" id="GO:0042729">
    <property type="term" value="C:DASH complex"/>
    <property type="evidence" value="ECO:0007669"/>
    <property type="project" value="InterPro"/>
</dbReference>
<keyword evidence="6" id="KW-0963">Cytoplasm</keyword>
<feature type="region of interest" description="Disordered" evidence="20">
    <location>
        <begin position="212"/>
        <end position="232"/>
    </location>
</feature>
<keyword evidence="15" id="KW-0131">Cell cycle</keyword>
<keyword evidence="14" id="KW-0539">Nucleus</keyword>
<dbReference type="GO" id="GO:0008608">
    <property type="term" value="P:attachment of spindle microtubules to kinetochore"/>
    <property type="evidence" value="ECO:0007669"/>
    <property type="project" value="InterPro"/>
</dbReference>
<comment type="similarity">
    <text evidence="4">Belongs to the DASH complex SPC34 family.</text>
</comment>
<evidence type="ECO:0000256" key="12">
    <source>
        <dbReference type="ARBA" id="ARBA00023054"/>
    </source>
</evidence>
<dbReference type="InterPro" id="IPR013966">
    <property type="entry name" value="Spc34"/>
</dbReference>
<evidence type="ECO:0000256" key="8">
    <source>
        <dbReference type="ARBA" id="ARBA00022701"/>
    </source>
</evidence>
<feature type="region of interest" description="Disordered" evidence="20">
    <location>
        <begin position="53"/>
        <end position="120"/>
    </location>
</feature>
<keyword evidence="10" id="KW-0159">Chromosome partition</keyword>
<evidence type="ECO:0000256" key="20">
    <source>
        <dbReference type="SAM" id="MobiDB-lite"/>
    </source>
</evidence>
<protein>
    <recommendedName>
        <fullName evidence="17">DASH complex subunit SPC34</fullName>
    </recommendedName>
    <alternativeName>
        <fullName evidence="18">Outer kinetochore protein SPC34</fullName>
    </alternativeName>
</protein>
<evidence type="ECO:0000313" key="21">
    <source>
        <dbReference type="EMBL" id="KXH64539.1"/>
    </source>
</evidence>
<comment type="subcellular location">
    <subcellularLocation>
        <location evidence="3">Chromosome</location>
        <location evidence="3">Centromere</location>
        <location evidence="3">Kinetochore</location>
    </subcellularLocation>
    <subcellularLocation>
        <location evidence="2">Cytoplasm</location>
        <location evidence="2">Cytoskeleton</location>
        <location evidence="2">Spindle</location>
    </subcellularLocation>
    <subcellularLocation>
        <location evidence="1">Nucleus</location>
    </subcellularLocation>
</comment>
<comment type="caution">
    <text evidence="21">The sequence shown here is derived from an EMBL/GenBank/DDBJ whole genome shotgun (WGS) entry which is preliminary data.</text>
</comment>
<evidence type="ECO:0000256" key="19">
    <source>
        <dbReference type="SAM" id="Coils"/>
    </source>
</evidence>
<keyword evidence="7" id="KW-0132">Cell division</keyword>
<keyword evidence="11" id="KW-0995">Kinetochore</keyword>
<evidence type="ECO:0000256" key="7">
    <source>
        <dbReference type="ARBA" id="ARBA00022618"/>
    </source>
</evidence>
<name>A0A135UVY0_9PEZI</name>
<evidence type="ECO:0000256" key="10">
    <source>
        <dbReference type="ARBA" id="ARBA00022829"/>
    </source>
</evidence>
<feature type="compositionally biased region" description="Acidic residues" evidence="20">
    <location>
        <begin position="213"/>
        <end position="232"/>
    </location>
</feature>
<evidence type="ECO:0000256" key="18">
    <source>
        <dbReference type="ARBA" id="ARBA00044346"/>
    </source>
</evidence>
<dbReference type="GO" id="GO:0051301">
    <property type="term" value="P:cell division"/>
    <property type="evidence" value="ECO:0007669"/>
    <property type="project" value="UniProtKB-KW"/>
</dbReference>
<keyword evidence="13" id="KW-0206">Cytoskeleton</keyword>
<proteinExistence type="inferred from homology"/>
<evidence type="ECO:0000256" key="14">
    <source>
        <dbReference type="ARBA" id="ARBA00023242"/>
    </source>
</evidence>
<sequence>MSMLAVHLEQIAISCEGIDSLPFPPPKIFTNAMLYNTDITSLIRDTEAHERALFSVPPPPPPPTTTSSSSSSSQTQDAAKPTTSRRQTVFNVASGEVTTGPPPGTSRSAGSSGLGGPRRHTAVSAVLGGDLHAQLRRGERQAAIKGGDVDVEVLLQGATKLCGVYALPGALERIPQLRSRYAHQTNTLAYYEAKVAENQAAVERMNKDHWMGEGDDEQFDDEEDEEEVVGEDVMTEEDLRAEEEFVRELDKKKRELQQRLRAMEKDLGALLNM</sequence>
<evidence type="ECO:0000256" key="13">
    <source>
        <dbReference type="ARBA" id="ARBA00023212"/>
    </source>
</evidence>
<keyword evidence="16" id="KW-0137">Centromere</keyword>
<keyword evidence="8" id="KW-0493">Microtubule</keyword>
<dbReference type="GO" id="GO:0005876">
    <property type="term" value="C:spindle microtubule"/>
    <property type="evidence" value="ECO:0007669"/>
    <property type="project" value="InterPro"/>
</dbReference>
<evidence type="ECO:0000256" key="2">
    <source>
        <dbReference type="ARBA" id="ARBA00004186"/>
    </source>
</evidence>
<gene>
    <name evidence="21" type="ORF">CSAL01_13669</name>
</gene>
<organism evidence="21 22">
    <name type="scientific">Colletotrichum salicis</name>
    <dbReference type="NCBI Taxonomy" id="1209931"/>
    <lineage>
        <taxon>Eukaryota</taxon>
        <taxon>Fungi</taxon>
        <taxon>Dikarya</taxon>
        <taxon>Ascomycota</taxon>
        <taxon>Pezizomycotina</taxon>
        <taxon>Sordariomycetes</taxon>
        <taxon>Hypocreomycetidae</taxon>
        <taxon>Glomerellales</taxon>
        <taxon>Glomerellaceae</taxon>
        <taxon>Colletotrichum</taxon>
        <taxon>Colletotrichum acutatum species complex</taxon>
    </lineage>
</organism>
<evidence type="ECO:0000256" key="15">
    <source>
        <dbReference type="ARBA" id="ARBA00023306"/>
    </source>
</evidence>
<accession>A0A135UVY0</accession>
<dbReference type="Proteomes" id="UP000070121">
    <property type="component" value="Unassembled WGS sequence"/>
</dbReference>
<evidence type="ECO:0000256" key="16">
    <source>
        <dbReference type="ARBA" id="ARBA00023328"/>
    </source>
</evidence>
<evidence type="ECO:0000256" key="6">
    <source>
        <dbReference type="ARBA" id="ARBA00022490"/>
    </source>
</evidence>
<evidence type="ECO:0000256" key="5">
    <source>
        <dbReference type="ARBA" id="ARBA00022454"/>
    </source>
</evidence>